<evidence type="ECO:0000256" key="2">
    <source>
        <dbReference type="ARBA" id="ARBA00022692"/>
    </source>
</evidence>
<feature type="region of interest" description="Disordered" evidence="5">
    <location>
        <begin position="375"/>
        <end position="409"/>
    </location>
</feature>
<feature type="transmembrane region" description="Helical" evidence="6">
    <location>
        <begin position="23"/>
        <end position="47"/>
    </location>
</feature>
<feature type="transmembrane region" description="Helical" evidence="6">
    <location>
        <begin position="148"/>
        <end position="169"/>
    </location>
</feature>
<dbReference type="InterPro" id="IPR020846">
    <property type="entry name" value="MFS_dom"/>
</dbReference>
<proteinExistence type="predicted"/>
<organism evidence="8 9">
    <name type="scientific">Sphingomonas spermidinifaciens</name>
    <dbReference type="NCBI Taxonomy" id="1141889"/>
    <lineage>
        <taxon>Bacteria</taxon>
        <taxon>Pseudomonadati</taxon>
        <taxon>Pseudomonadota</taxon>
        <taxon>Alphaproteobacteria</taxon>
        <taxon>Sphingomonadales</taxon>
        <taxon>Sphingomonadaceae</taxon>
        <taxon>Sphingomonas</taxon>
    </lineage>
</organism>
<gene>
    <name evidence="8" type="ORF">COC42_10835</name>
</gene>
<evidence type="ECO:0000256" key="3">
    <source>
        <dbReference type="ARBA" id="ARBA00022989"/>
    </source>
</evidence>
<dbReference type="GO" id="GO:0005886">
    <property type="term" value="C:plasma membrane"/>
    <property type="evidence" value="ECO:0007669"/>
    <property type="project" value="TreeGrafter"/>
</dbReference>
<dbReference type="EMBL" id="NWMW01000002">
    <property type="protein sequence ID" value="PCD01981.1"/>
    <property type="molecule type" value="Genomic_DNA"/>
</dbReference>
<dbReference type="SUPFAM" id="SSF103473">
    <property type="entry name" value="MFS general substrate transporter"/>
    <property type="match status" value="1"/>
</dbReference>
<evidence type="ECO:0000256" key="6">
    <source>
        <dbReference type="SAM" id="Phobius"/>
    </source>
</evidence>
<keyword evidence="9" id="KW-1185">Reference proteome</keyword>
<evidence type="ECO:0000256" key="5">
    <source>
        <dbReference type="SAM" id="MobiDB-lite"/>
    </source>
</evidence>
<evidence type="ECO:0000256" key="4">
    <source>
        <dbReference type="ARBA" id="ARBA00023136"/>
    </source>
</evidence>
<feature type="compositionally biased region" description="Basic and acidic residues" evidence="5">
    <location>
        <begin position="393"/>
        <end position="409"/>
    </location>
</feature>
<protein>
    <submittedName>
        <fullName evidence="8">MFS transporter</fullName>
    </submittedName>
</protein>
<feature type="domain" description="Major facilitator superfamily (MFS) profile" evidence="7">
    <location>
        <begin position="25"/>
        <end position="530"/>
    </location>
</feature>
<feature type="transmembrane region" description="Helical" evidence="6">
    <location>
        <begin position="342"/>
        <end position="364"/>
    </location>
</feature>
<evidence type="ECO:0000313" key="9">
    <source>
        <dbReference type="Proteomes" id="UP000218366"/>
    </source>
</evidence>
<dbReference type="Gene3D" id="1.20.1250.20">
    <property type="entry name" value="MFS general substrate transporter like domains"/>
    <property type="match status" value="1"/>
</dbReference>
<sequence length="530" mass="54567">MSGAGPDAANDALAHRPMHRVQIIAVVLAVLLNALDGFDVLAITFAAPGIAADWGIGPARLGLALSAGMVGMTIGSLVLAPLGDRRGRRPLVLVCLVLMGGGMALTATATGLASLCLWRVVTGIGIGGMVAAANAVAAEFANERRRDFCVAAMAVGYPAGGLVGGFAVADLAATQGWQAIFVAGGIVTLAFVPVVYAALPESLAFLAGANGSPEKLAALARRLDLPALPAAPAERARSGSIAALFGARYRRLTLLLVAAYFLHILAFYFFSGWLPKAMADLGHAAPDAIRTSALMSLGGVIGGALLGWAAPRLGLHRLLIAAMLVTSASFAAFALLTDLSALQPTAFVAGMGIFGGIVGLYALLARGFPARAARDGNGLRGRRRARRGGAGAGDRRAPDRARAVGLDGDRHRRDGGAHCGGLRRGACARQVTDETACARAAPAQGSAPTQGRNYRCFATPLRCCSPAPRCPCSPRMRRRKRTRRAAPSPAATCSTLNRHRTRRLAPTAAASPMSAAPATSWPTGWRARSG</sequence>
<evidence type="ECO:0000313" key="8">
    <source>
        <dbReference type="EMBL" id="PCD01981.1"/>
    </source>
</evidence>
<dbReference type="GO" id="GO:0046943">
    <property type="term" value="F:carboxylic acid transmembrane transporter activity"/>
    <property type="evidence" value="ECO:0007669"/>
    <property type="project" value="TreeGrafter"/>
</dbReference>
<comment type="subcellular location">
    <subcellularLocation>
        <location evidence="1">Membrane</location>
        <topology evidence="1">Multi-pass membrane protein</topology>
    </subcellularLocation>
</comment>
<dbReference type="PANTHER" id="PTHR23508">
    <property type="entry name" value="CARBOXYLIC ACID TRANSPORTER PROTEIN HOMOLOG"/>
    <property type="match status" value="1"/>
</dbReference>
<accession>A0A2A4B0M8</accession>
<evidence type="ECO:0000256" key="1">
    <source>
        <dbReference type="ARBA" id="ARBA00004141"/>
    </source>
</evidence>
<feature type="compositionally biased region" description="Low complexity" evidence="5">
    <location>
        <begin position="485"/>
        <end position="495"/>
    </location>
</feature>
<feature type="transmembrane region" description="Helical" evidence="6">
    <location>
        <begin position="175"/>
        <end position="199"/>
    </location>
</feature>
<dbReference type="InterPro" id="IPR011701">
    <property type="entry name" value="MFS"/>
</dbReference>
<keyword evidence="2 6" id="KW-0812">Transmembrane</keyword>
<dbReference type="Proteomes" id="UP000218366">
    <property type="component" value="Unassembled WGS sequence"/>
</dbReference>
<reference evidence="8 9" key="1">
    <citation type="submission" date="2017-09" db="EMBL/GenBank/DDBJ databases">
        <title>Sphingomonas spermidinifaciens 9NM-10, whole genome shotgun sequence.</title>
        <authorList>
            <person name="Feng G."/>
            <person name="Zhu H."/>
        </authorList>
    </citation>
    <scope>NUCLEOTIDE SEQUENCE [LARGE SCALE GENOMIC DNA]</scope>
    <source>
        <strain evidence="8 9">9NM-10</strain>
    </source>
</reference>
<feature type="transmembrane region" description="Helical" evidence="6">
    <location>
        <begin position="59"/>
        <end position="79"/>
    </location>
</feature>
<keyword evidence="3 6" id="KW-1133">Transmembrane helix</keyword>
<dbReference type="OrthoDB" id="9784658at2"/>
<keyword evidence="4 6" id="KW-0472">Membrane</keyword>
<feature type="compositionally biased region" description="Low complexity" evidence="5">
    <location>
        <begin position="505"/>
        <end position="523"/>
    </location>
</feature>
<feature type="transmembrane region" description="Helical" evidence="6">
    <location>
        <begin position="252"/>
        <end position="273"/>
    </location>
</feature>
<dbReference type="PANTHER" id="PTHR23508:SF10">
    <property type="entry name" value="CARBOXYLIC ACID TRANSPORTER PROTEIN HOMOLOG"/>
    <property type="match status" value="1"/>
</dbReference>
<dbReference type="InterPro" id="IPR036259">
    <property type="entry name" value="MFS_trans_sf"/>
</dbReference>
<dbReference type="AlphaFoldDB" id="A0A2A4B0M8"/>
<dbReference type="PROSITE" id="PS50850">
    <property type="entry name" value="MFS"/>
    <property type="match status" value="1"/>
</dbReference>
<feature type="transmembrane region" description="Helical" evidence="6">
    <location>
        <begin position="117"/>
        <end position="136"/>
    </location>
</feature>
<feature type="region of interest" description="Disordered" evidence="5">
    <location>
        <begin position="480"/>
        <end position="530"/>
    </location>
</feature>
<feature type="transmembrane region" description="Helical" evidence="6">
    <location>
        <begin position="318"/>
        <end position="336"/>
    </location>
</feature>
<evidence type="ECO:0000259" key="7">
    <source>
        <dbReference type="PROSITE" id="PS50850"/>
    </source>
</evidence>
<comment type="caution">
    <text evidence="8">The sequence shown here is derived from an EMBL/GenBank/DDBJ whole genome shotgun (WGS) entry which is preliminary data.</text>
</comment>
<dbReference type="Pfam" id="PF07690">
    <property type="entry name" value="MFS_1"/>
    <property type="match status" value="1"/>
</dbReference>
<name>A0A2A4B0M8_9SPHN</name>
<feature type="transmembrane region" description="Helical" evidence="6">
    <location>
        <begin position="91"/>
        <end position="111"/>
    </location>
</feature>
<feature type="transmembrane region" description="Helical" evidence="6">
    <location>
        <begin position="293"/>
        <end position="311"/>
    </location>
</feature>